<dbReference type="Pfam" id="PF07588">
    <property type="entry name" value="DUF1554"/>
    <property type="match status" value="1"/>
</dbReference>
<dbReference type="InterPro" id="IPR016186">
    <property type="entry name" value="C-type_lectin-like/link_sf"/>
</dbReference>
<reference evidence="3" key="1">
    <citation type="submission" date="2018-05" db="EMBL/GenBank/DDBJ databases">
        <title>Leptospira yasudae sp. nov. and Leptospira stimsonii sp. nov., two pathogenic species of the genus Leptospira isolated from environmental sources.</title>
        <authorList>
            <person name="Casanovas-Massana A."/>
            <person name="Hamond C."/>
            <person name="Santos L.A."/>
            <person name="Hacker K.P."/>
            <person name="Balassiano I."/>
            <person name="Medeiros M.A."/>
            <person name="Reis M.G."/>
            <person name="Ko A.I."/>
            <person name="Wunder E.A."/>
        </authorList>
    </citation>
    <scope>NUCLEOTIDE SEQUENCE [LARGE SCALE GENOMIC DNA]</scope>
    <source>
        <strain evidence="3">AMB6-RJ</strain>
    </source>
</reference>
<comment type="caution">
    <text evidence="2">The sequence shown here is derived from an EMBL/GenBank/DDBJ whole genome shotgun (WGS) entry which is preliminary data.</text>
</comment>
<sequence length="238" mass="25152">MHAMFQYIIKYKYIVFFVFISRCSAPFPDLNSGALFLALLNTNANSQIPSSSTDPNLAFKYLFVTTGTYSGLLGAGTVTGADSVCSAEKNANFASLPGTGADYKALIVSNLAPIRRACNATANCTNSAENSNWVLLANRDYYRGTVANPVKVFTTNSAGIAIFPIVSFLDLSAANLWWTGLANDWTISVGDTCNNWADGSGASTGEFGAGSVTNANAINSGGFSDPCNLAKKLVCVRQ</sequence>
<dbReference type="SUPFAM" id="SSF56436">
    <property type="entry name" value="C-type lectin-like"/>
    <property type="match status" value="1"/>
</dbReference>
<dbReference type="EMBL" id="QHCS01000001">
    <property type="protein sequence ID" value="RHX88997.1"/>
    <property type="molecule type" value="Genomic_DNA"/>
</dbReference>
<accession>A0A8B3CUS0</accession>
<dbReference type="Gene3D" id="3.10.100.10">
    <property type="entry name" value="Mannose-Binding Protein A, subunit A"/>
    <property type="match status" value="1"/>
</dbReference>
<dbReference type="InterPro" id="IPR016187">
    <property type="entry name" value="CTDL_fold"/>
</dbReference>
<dbReference type="Proteomes" id="UP000266669">
    <property type="component" value="Unassembled WGS sequence"/>
</dbReference>
<protein>
    <recommendedName>
        <fullName evidence="1">DUF1554 domain-containing protein</fullName>
    </recommendedName>
</protein>
<gene>
    <name evidence="2" type="ORF">DLM78_06275</name>
</gene>
<dbReference type="AlphaFoldDB" id="A0A8B3CUS0"/>
<evidence type="ECO:0000259" key="1">
    <source>
        <dbReference type="Pfam" id="PF07588"/>
    </source>
</evidence>
<proteinExistence type="predicted"/>
<evidence type="ECO:0000313" key="3">
    <source>
        <dbReference type="Proteomes" id="UP000266669"/>
    </source>
</evidence>
<dbReference type="InterPro" id="IPR011448">
    <property type="entry name" value="DUF1554"/>
</dbReference>
<evidence type="ECO:0000313" key="2">
    <source>
        <dbReference type="EMBL" id="RHX88997.1"/>
    </source>
</evidence>
<name>A0A8B3CUS0_9LEPT</name>
<organism evidence="2 3">
    <name type="scientific">Leptospira stimsonii</name>
    <dbReference type="NCBI Taxonomy" id="2202203"/>
    <lineage>
        <taxon>Bacteria</taxon>
        <taxon>Pseudomonadati</taxon>
        <taxon>Spirochaetota</taxon>
        <taxon>Spirochaetia</taxon>
        <taxon>Leptospirales</taxon>
        <taxon>Leptospiraceae</taxon>
        <taxon>Leptospira</taxon>
    </lineage>
</organism>
<dbReference type="RefSeq" id="WP_118981481.1">
    <property type="nucleotide sequence ID" value="NZ_QHCS01000001.1"/>
</dbReference>
<feature type="domain" description="DUF1554" evidence="1">
    <location>
        <begin position="69"/>
        <end position="210"/>
    </location>
</feature>